<dbReference type="Pfam" id="PF26002">
    <property type="entry name" value="Beta-barrel_AprE"/>
    <property type="match status" value="1"/>
</dbReference>
<dbReference type="PRINTS" id="PR01490">
    <property type="entry name" value="RTXTOXIND"/>
</dbReference>
<evidence type="ECO:0000313" key="4">
    <source>
        <dbReference type="EMBL" id="NOI81015.1"/>
    </source>
</evidence>
<dbReference type="RefSeq" id="WP_171321828.1">
    <property type="nucleotide sequence ID" value="NZ_VTXO01000003.1"/>
</dbReference>
<feature type="coiled-coil region" evidence="1">
    <location>
        <begin position="107"/>
        <end position="134"/>
    </location>
</feature>
<dbReference type="PANTHER" id="PTHR30386">
    <property type="entry name" value="MEMBRANE FUSION SUBUNIT OF EMRAB-TOLC MULTIDRUG EFFLUX PUMP"/>
    <property type="match status" value="1"/>
</dbReference>
<feature type="transmembrane region" description="Helical" evidence="2">
    <location>
        <begin position="28"/>
        <end position="46"/>
    </location>
</feature>
<evidence type="ECO:0000313" key="5">
    <source>
        <dbReference type="Proteomes" id="UP000572722"/>
    </source>
</evidence>
<evidence type="ECO:0000259" key="3">
    <source>
        <dbReference type="Pfam" id="PF26002"/>
    </source>
</evidence>
<dbReference type="InterPro" id="IPR050739">
    <property type="entry name" value="MFP"/>
</dbReference>
<evidence type="ECO:0000256" key="1">
    <source>
        <dbReference type="SAM" id="Coils"/>
    </source>
</evidence>
<accession>A0AAE5EW16</accession>
<protein>
    <submittedName>
        <fullName evidence="4">HlyD family efflux transporter periplasmic adaptor subunit</fullName>
    </submittedName>
</protein>
<evidence type="ECO:0000256" key="2">
    <source>
        <dbReference type="SAM" id="Phobius"/>
    </source>
</evidence>
<keyword evidence="2" id="KW-0472">Membrane</keyword>
<feature type="coiled-coil region" evidence="1">
    <location>
        <begin position="191"/>
        <end position="257"/>
    </location>
</feature>
<proteinExistence type="predicted"/>
<dbReference type="PANTHER" id="PTHR30386:SF28">
    <property type="entry name" value="EXPORTED PROTEIN"/>
    <property type="match status" value="1"/>
</dbReference>
<organism evidence="4 5">
    <name type="scientific">Vibrio tubiashii</name>
    <dbReference type="NCBI Taxonomy" id="29498"/>
    <lineage>
        <taxon>Bacteria</taxon>
        <taxon>Pseudomonadati</taxon>
        <taxon>Pseudomonadota</taxon>
        <taxon>Gammaproteobacteria</taxon>
        <taxon>Vibrionales</taxon>
        <taxon>Vibrionaceae</taxon>
        <taxon>Vibrio</taxon>
        <taxon>Vibrio oreintalis group</taxon>
    </lineage>
</organism>
<name>A0AAE5EW16_9VIBR</name>
<feature type="domain" description="AprE-like beta-barrel" evidence="3">
    <location>
        <begin position="299"/>
        <end position="391"/>
    </location>
</feature>
<gene>
    <name evidence="4" type="ORF">F0237_10105</name>
</gene>
<dbReference type="EMBL" id="VTXO01000003">
    <property type="protein sequence ID" value="NOI81015.1"/>
    <property type="molecule type" value="Genomic_DNA"/>
</dbReference>
<keyword evidence="1" id="KW-0175">Coiled coil</keyword>
<keyword evidence="2" id="KW-0812">Transmembrane</keyword>
<dbReference type="Proteomes" id="UP000572722">
    <property type="component" value="Unassembled WGS sequence"/>
</dbReference>
<dbReference type="AlphaFoldDB" id="A0AAE5EW16"/>
<keyword evidence="2" id="KW-1133">Transmembrane helix</keyword>
<dbReference type="InterPro" id="IPR058982">
    <property type="entry name" value="Beta-barrel_AprE"/>
</dbReference>
<dbReference type="Gene3D" id="2.40.30.170">
    <property type="match status" value="1"/>
</dbReference>
<reference evidence="4 5" key="1">
    <citation type="submission" date="2019-08" db="EMBL/GenBank/DDBJ databases">
        <title>Draft genome sequencing and comparative genomics of hatchery-associated Vibrios.</title>
        <authorList>
            <person name="Kehlet-Delgado H."/>
            <person name="Mueller R.S."/>
        </authorList>
    </citation>
    <scope>NUCLEOTIDE SEQUENCE [LARGE SCALE GENOMIC DNA]</scope>
    <source>
        <strain evidence="4 5">01-65-5-1</strain>
    </source>
</reference>
<sequence>MIFRKEAIEAKKNRLTGKIIIHQRLSSYPLHLLIFVTFLAVIVYLSQCSYSRKETVKGYLLPSKGVIKVVSGRKGVLVRLLVQEGSNVVSNQPIAKIRDSQGMTGGVDVSMALKNELQQQRQALESELSIQTAIFDKEERRIDTQLTQRNRSLNAIRKAKATSLLRLELKEQQYEKNKSLHHKGYLSSTELAVVHEEYLEALESYDRLEKELASVLVEIDALKSAKILLPEQRFLKKTTIQREISQLETQLIELDNDYEFIITAPESGMVTAIQPSVGSYLTTDTIILSIIPQNSPLEMELLLPTRSAGFVQLDDEVRIRFDAFPYQKFGLVKGLVTNIDQALVLPSDKVFPIKTTEAMYRVRATLATQAIGAYGKQFPLKVGMIAEADIIQEKRSLLEWLLDPIYAIKGKLG</sequence>
<comment type="caution">
    <text evidence="4">The sequence shown here is derived from an EMBL/GenBank/DDBJ whole genome shotgun (WGS) entry which is preliminary data.</text>
</comment>